<dbReference type="EMBL" id="BLQM01000022">
    <property type="protein sequence ID" value="GMH51752.1"/>
    <property type="molecule type" value="Genomic_DNA"/>
</dbReference>
<dbReference type="InterPro" id="IPR032675">
    <property type="entry name" value="LRR_dom_sf"/>
</dbReference>
<dbReference type="Pfam" id="PF13306">
    <property type="entry name" value="LRR_5"/>
    <property type="match status" value="1"/>
</dbReference>
<comment type="caution">
    <text evidence="1">The sequence shown here is derived from an EMBL/GenBank/DDBJ whole genome shotgun (WGS) entry which is preliminary data.</text>
</comment>
<dbReference type="SUPFAM" id="SSF52058">
    <property type="entry name" value="L domain-like"/>
    <property type="match status" value="1"/>
</dbReference>
<accession>A0A9W7DR90</accession>
<name>A0A9W7DR90_9STRA</name>
<evidence type="ECO:0000313" key="1">
    <source>
        <dbReference type="EMBL" id="GMH51752.1"/>
    </source>
</evidence>
<gene>
    <name evidence="1" type="ORF">TL16_g01080</name>
</gene>
<dbReference type="Proteomes" id="UP001162640">
    <property type="component" value="Unassembled WGS sequence"/>
</dbReference>
<reference evidence="2" key="1">
    <citation type="journal article" date="2023" name="Commun. Biol.">
        <title>Genome analysis of Parmales, the sister group of diatoms, reveals the evolutionary specialization of diatoms from phago-mixotrophs to photoautotrophs.</title>
        <authorList>
            <person name="Ban H."/>
            <person name="Sato S."/>
            <person name="Yoshikawa S."/>
            <person name="Yamada K."/>
            <person name="Nakamura Y."/>
            <person name="Ichinomiya M."/>
            <person name="Sato N."/>
            <person name="Blanc-Mathieu R."/>
            <person name="Endo H."/>
            <person name="Kuwata A."/>
            <person name="Ogata H."/>
        </authorList>
    </citation>
    <scope>NUCLEOTIDE SEQUENCE [LARGE SCALE GENOMIC DNA]</scope>
</reference>
<dbReference type="PANTHER" id="PTHR45661:SF3">
    <property type="entry name" value="IG-LIKE DOMAIN-CONTAINING PROTEIN"/>
    <property type="match status" value="1"/>
</dbReference>
<dbReference type="InterPro" id="IPR053139">
    <property type="entry name" value="Surface_bspA-like"/>
</dbReference>
<dbReference type="Gene3D" id="3.80.10.10">
    <property type="entry name" value="Ribonuclease Inhibitor"/>
    <property type="match status" value="1"/>
</dbReference>
<dbReference type="InterPro" id="IPR026906">
    <property type="entry name" value="LRR_5"/>
</dbReference>
<proteinExistence type="predicted"/>
<sequence length="269" mass="30112">MPAIQPSPTQQNDTSYSNPIDLTMEFDVTTPPTQPIHVDEFMHTEDYMRYQVKFITVDMLPHMRLVCKKWMKVAEACLRSYTESVVGGSTLVHGGNDMSIFEASFAKASNLKARRANVTVVIFLLNITTIGTRASYLCVSLVDVVIPEGVVSIGRLAFFMCESLMNVTFPRTLKSISDRAFEYCRSIESMDFSHTLLTSIGESAFTDCYALKSMTLPPCTQAGRGVFYHCFNLVPSTISTSFWNPLEVIAFLRKPKIERDVMMLAAPPP</sequence>
<organism evidence="1 2">
    <name type="scientific">Triparma laevis f. inornata</name>
    <dbReference type="NCBI Taxonomy" id="1714386"/>
    <lineage>
        <taxon>Eukaryota</taxon>
        <taxon>Sar</taxon>
        <taxon>Stramenopiles</taxon>
        <taxon>Ochrophyta</taxon>
        <taxon>Bolidophyceae</taxon>
        <taxon>Parmales</taxon>
        <taxon>Triparmaceae</taxon>
        <taxon>Triparma</taxon>
    </lineage>
</organism>
<dbReference type="AlphaFoldDB" id="A0A9W7DR90"/>
<dbReference type="PANTHER" id="PTHR45661">
    <property type="entry name" value="SURFACE ANTIGEN"/>
    <property type="match status" value="1"/>
</dbReference>
<protein>
    <submittedName>
        <fullName evidence="1">Uncharacterized protein</fullName>
    </submittedName>
</protein>
<evidence type="ECO:0000313" key="2">
    <source>
        <dbReference type="Proteomes" id="UP001162640"/>
    </source>
</evidence>